<evidence type="ECO:0000256" key="8">
    <source>
        <dbReference type="ARBA" id="ARBA00022989"/>
    </source>
</evidence>
<reference evidence="13" key="1">
    <citation type="journal article" date="2016" name="Proc. Natl. Acad. Sci. U.S.A.">
        <title>Lipid metabolic changes in an early divergent fungus govern the establishment of a mutualistic symbiosis with endobacteria.</title>
        <authorList>
            <person name="Lastovetsky O.A."/>
            <person name="Gaspar M.L."/>
            <person name="Mondo S.J."/>
            <person name="LaButti K.M."/>
            <person name="Sandor L."/>
            <person name="Grigoriev I.V."/>
            <person name="Henry S.A."/>
            <person name="Pawlowska T.E."/>
        </authorList>
    </citation>
    <scope>NUCLEOTIDE SEQUENCE [LARGE SCALE GENOMIC DNA]</scope>
    <source>
        <strain evidence="13">ATCC 52814</strain>
    </source>
</reference>
<evidence type="ECO:0000256" key="9">
    <source>
        <dbReference type="ARBA" id="ARBA00023034"/>
    </source>
</evidence>
<keyword evidence="6 11" id="KW-0812">Transmembrane</keyword>
<feature type="domain" description="Alpha 1,4-glycosyltransferase" evidence="12">
    <location>
        <begin position="729"/>
        <end position="818"/>
    </location>
</feature>
<dbReference type="Gene3D" id="3.90.550.50">
    <property type="match status" value="1"/>
</dbReference>
<evidence type="ECO:0000259" key="12">
    <source>
        <dbReference type="Pfam" id="PF04572"/>
    </source>
</evidence>
<feature type="transmembrane region" description="Helical" evidence="11">
    <location>
        <begin position="27"/>
        <end position="48"/>
    </location>
</feature>
<evidence type="ECO:0000256" key="7">
    <source>
        <dbReference type="ARBA" id="ARBA00022968"/>
    </source>
</evidence>
<name>A0A1X0R1S3_RHIZD</name>
<keyword evidence="9" id="KW-0333">Golgi apparatus</keyword>
<dbReference type="InterPro" id="IPR021100">
    <property type="entry name" value="N-glycosylation_EOS1"/>
</dbReference>
<protein>
    <recommendedName>
        <fullName evidence="12">Alpha 1,4-glycosyltransferase domain-containing protein</fullName>
    </recommendedName>
</protein>
<dbReference type="EMBL" id="KV921933">
    <property type="protein sequence ID" value="ORE05931.1"/>
    <property type="molecule type" value="Genomic_DNA"/>
</dbReference>
<dbReference type="InterPro" id="IPR007577">
    <property type="entry name" value="GlycoTrfase_DXD_sugar-bd_CS"/>
</dbReference>
<evidence type="ECO:0000256" key="5">
    <source>
        <dbReference type="ARBA" id="ARBA00022679"/>
    </source>
</evidence>
<gene>
    <name evidence="13" type="ORF">BCV72DRAFT_131382</name>
</gene>
<dbReference type="GO" id="GO:0000139">
    <property type="term" value="C:Golgi membrane"/>
    <property type="evidence" value="ECO:0007669"/>
    <property type="project" value="UniProtKB-SubCell"/>
</dbReference>
<evidence type="ECO:0000256" key="2">
    <source>
        <dbReference type="ARBA" id="ARBA00008661"/>
    </source>
</evidence>
<dbReference type="Pfam" id="PF04488">
    <property type="entry name" value="Gly_transf_sug"/>
    <property type="match status" value="1"/>
</dbReference>
<dbReference type="OrthoDB" id="2139606at2759"/>
<keyword evidence="10 11" id="KW-0472">Membrane</keyword>
<dbReference type="InterPro" id="IPR002659">
    <property type="entry name" value="Glyco_trans_31"/>
</dbReference>
<dbReference type="GO" id="GO:0034599">
    <property type="term" value="P:cellular response to oxidative stress"/>
    <property type="evidence" value="ECO:0007669"/>
    <property type="project" value="InterPro"/>
</dbReference>
<dbReference type="Pfam" id="PF01762">
    <property type="entry name" value="Galactosyl_T"/>
    <property type="match status" value="1"/>
</dbReference>
<evidence type="ECO:0000256" key="6">
    <source>
        <dbReference type="ARBA" id="ARBA00022692"/>
    </source>
</evidence>
<dbReference type="Proteomes" id="UP000242414">
    <property type="component" value="Unassembled WGS sequence"/>
</dbReference>
<keyword evidence="7" id="KW-0735">Signal-anchor</keyword>
<dbReference type="Gene3D" id="3.90.550.20">
    <property type="match status" value="1"/>
</dbReference>
<sequence length="998" mass="115867">MPQQPTLPFFRQKRIISSLNVPRRYQLPVAILRALSFLPALFYTYHYWKAASLIPLRDSGGPRLIQITQAEYYVAILWALLSGYWSWILTTSMLSRWLYHYEIKHAIIRLLTLTLSTCCLSGIINSCMSDPVKTQLTLCVILFVSNILKLIFASSPKYSQKLEDALPTNPHYKSTTALNILLLPFLVVLTYSAFVLTGQVHRFEYTSNLLMKETFGLDSAVTATTQNILILILSSWDSADKRRVLRETTLKWIDRPQQVVYRFVIGQPPSPSYAWNTVLEESEKYHDLLMVPTSDLKNGKSHKLFEALRWSSGVNYDYLIKTDDDVFVRWDIVCSELNEPKDNYWKGFVYRNLPVDYYRKDIKLDYGMPILPPFTSGTLYTLSRNLVHAITAIDYPQRFIKEMDDINLPMWLFGFDIQPIHDKRIQSTDEDVCEETMIAKRFYKNFEKSVKKMYSNLLHEEPQCVGMNPQRRCALCYPCHAKSNDWRSKNWACDPDRGASLINLPDYKKIPGPKVKDDMEPAVIGKNDQWIIKDILSAKTSIYTDTDNWHLLYWVCWTSDPSTFTDRHWRALEMVWIHEPEAAIIMMSNSLPENFFNDYVRRGYNIQVVNFNKENLLKWRWYFGPGTQDWLQEWERWEKGKHFYWHLTDYIRCLLLYNYGGTYMDMDALWIRIPPNSTQEFIGSDISRVPSDLEWTLDNTGLYLPQGLMRFKRGWKLFREMAEGAFSMYNYDPECFNCGGPKAITSYVRERRGVLEAGGLTILPREVLYPVGYLDVHELLQPNPLAEQEMKTKIEPSSWNIHLFGKMTNHRPVEPGSVIDYVFKKFDLDLPHRDTKKHNIISSTGSWKVPMRLMAPADYIYRAVSERMLAADKDKSLTLQSVPGKFQGLNVIYIRGGPDKIPKVTIEISASIGRVRLGHEPWAKSIKKELTDVTMQKVNSVLNTVEYGPTKLMLANGGRDRMVVGVTYEEGNSKIEKEQTQITVVVVEPEEEDEPLED</sequence>
<proteinExistence type="inferred from homology"/>
<dbReference type="SUPFAM" id="SSF53448">
    <property type="entry name" value="Nucleotide-diphospho-sugar transferases"/>
    <property type="match status" value="1"/>
</dbReference>
<organism evidence="13">
    <name type="scientific">Rhizopus microsporus var. microsporus</name>
    <dbReference type="NCBI Taxonomy" id="86635"/>
    <lineage>
        <taxon>Eukaryota</taxon>
        <taxon>Fungi</taxon>
        <taxon>Fungi incertae sedis</taxon>
        <taxon>Mucoromycota</taxon>
        <taxon>Mucoromycotina</taxon>
        <taxon>Mucoromycetes</taxon>
        <taxon>Mucorales</taxon>
        <taxon>Mucorineae</taxon>
        <taxon>Rhizopodaceae</taxon>
        <taxon>Rhizopus</taxon>
    </lineage>
</organism>
<dbReference type="GO" id="GO:0016758">
    <property type="term" value="F:hexosyltransferase activity"/>
    <property type="evidence" value="ECO:0007669"/>
    <property type="project" value="InterPro"/>
</dbReference>
<feature type="transmembrane region" description="Helical" evidence="11">
    <location>
        <begin position="136"/>
        <end position="156"/>
    </location>
</feature>
<dbReference type="PANTHER" id="PTHR11214:SF3">
    <property type="entry name" value="BETA-1,3-GALACTOSYLTRANSFERASE 6"/>
    <property type="match status" value="1"/>
</dbReference>
<evidence type="ECO:0000256" key="3">
    <source>
        <dbReference type="ARBA" id="ARBA00009003"/>
    </source>
</evidence>
<feature type="transmembrane region" description="Helical" evidence="11">
    <location>
        <begin position="72"/>
        <end position="94"/>
    </location>
</feature>
<dbReference type="InterPro" id="IPR029044">
    <property type="entry name" value="Nucleotide-diphossugar_trans"/>
</dbReference>
<keyword evidence="5" id="KW-0808">Transferase</keyword>
<dbReference type="Pfam" id="PF04572">
    <property type="entry name" value="Gb3_synth"/>
    <property type="match status" value="1"/>
</dbReference>
<accession>A0A1X0R1S3</accession>
<keyword evidence="4" id="KW-0328">Glycosyltransferase</keyword>
<comment type="subcellular location">
    <subcellularLocation>
        <location evidence="1">Golgi apparatus membrane</location>
        <topology evidence="1">Single-pass type II membrane protein</topology>
    </subcellularLocation>
</comment>
<keyword evidence="8 11" id="KW-1133">Transmembrane helix</keyword>
<comment type="similarity">
    <text evidence="3">Belongs to the glycosyltransferase 32 family.</text>
</comment>
<dbReference type="AlphaFoldDB" id="A0A1X0R1S3"/>
<dbReference type="PANTHER" id="PTHR11214">
    <property type="entry name" value="BETA-1,3-N-ACETYLGLUCOSAMINYLTRANSFERASE"/>
    <property type="match status" value="1"/>
</dbReference>
<evidence type="ECO:0000256" key="4">
    <source>
        <dbReference type="ARBA" id="ARBA00022676"/>
    </source>
</evidence>
<evidence type="ECO:0000256" key="11">
    <source>
        <dbReference type="SAM" id="Phobius"/>
    </source>
</evidence>
<feature type="transmembrane region" description="Helical" evidence="11">
    <location>
        <begin position="176"/>
        <end position="196"/>
    </location>
</feature>
<dbReference type="VEuPathDB" id="FungiDB:BCV72DRAFT_131382"/>
<dbReference type="GO" id="GO:0005789">
    <property type="term" value="C:endoplasmic reticulum membrane"/>
    <property type="evidence" value="ECO:0007669"/>
    <property type="project" value="InterPro"/>
</dbReference>
<comment type="similarity">
    <text evidence="2">Belongs to the glycosyltransferase 31 family.</text>
</comment>
<evidence type="ECO:0000313" key="13">
    <source>
        <dbReference type="EMBL" id="ORE05931.1"/>
    </source>
</evidence>
<dbReference type="Pfam" id="PF12326">
    <property type="entry name" value="EOS1"/>
    <property type="match status" value="1"/>
</dbReference>
<evidence type="ECO:0000256" key="10">
    <source>
        <dbReference type="ARBA" id="ARBA00023136"/>
    </source>
</evidence>
<evidence type="ECO:0000256" key="1">
    <source>
        <dbReference type="ARBA" id="ARBA00004323"/>
    </source>
</evidence>
<feature type="transmembrane region" description="Helical" evidence="11">
    <location>
        <begin position="106"/>
        <end position="124"/>
    </location>
</feature>
<dbReference type="InterPro" id="IPR007652">
    <property type="entry name" value="A1-4-GlycosylTfrase_dom"/>
</dbReference>